<dbReference type="AlphaFoldDB" id="A0AAV4MJG9"/>
<evidence type="ECO:0000256" key="1">
    <source>
        <dbReference type="ARBA" id="ARBA00022468"/>
    </source>
</evidence>
<protein>
    <submittedName>
        <fullName evidence="2">Rho GTPase-activating protein 32</fullName>
    </submittedName>
</protein>
<dbReference type="InterPro" id="IPR051576">
    <property type="entry name" value="PX-Rho_GAP"/>
</dbReference>
<name>A0AAV4MJG9_CAEEX</name>
<dbReference type="SUPFAM" id="SSF64268">
    <property type="entry name" value="PX domain"/>
    <property type="match status" value="1"/>
</dbReference>
<comment type="caution">
    <text evidence="2">The sequence shown here is derived from an EMBL/GenBank/DDBJ whole genome shotgun (WGS) entry which is preliminary data.</text>
</comment>
<dbReference type="Proteomes" id="UP001054945">
    <property type="component" value="Unassembled WGS sequence"/>
</dbReference>
<evidence type="ECO:0000313" key="2">
    <source>
        <dbReference type="EMBL" id="GIX72523.1"/>
    </source>
</evidence>
<dbReference type="GO" id="GO:0007264">
    <property type="term" value="P:small GTPase-mediated signal transduction"/>
    <property type="evidence" value="ECO:0007669"/>
    <property type="project" value="TreeGrafter"/>
</dbReference>
<dbReference type="PANTHER" id="PTHR15729">
    <property type="entry name" value="CDC42 GTPASE-ACTIVATING PROTEIN"/>
    <property type="match status" value="1"/>
</dbReference>
<dbReference type="PANTHER" id="PTHR15729:SF10">
    <property type="entry name" value="GTPASE-ACTIVATING PROTEIN CDGAPR"/>
    <property type="match status" value="1"/>
</dbReference>
<evidence type="ECO:0000313" key="3">
    <source>
        <dbReference type="Proteomes" id="UP001054945"/>
    </source>
</evidence>
<accession>A0AAV4MJG9</accession>
<dbReference type="EMBL" id="BPLR01002326">
    <property type="protein sequence ID" value="GIX72523.1"/>
    <property type="molecule type" value="Genomic_DNA"/>
</dbReference>
<proteinExistence type="predicted"/>
<sequence>MLISAAFKNRVHDDIGKEDSWCCVKGDDRIEEKNACVGEWWYSVQVTSNGKSWQIRRSLDNFQMLDRQLHRCVYDRKFSLLKEISVQSQQPEVR</sequence>
<dbReference type="GO" id="GO:0005096">
    <property type="term" value="F:GTPase activator activity"/>
    <property type="evidence" value="ECO:0007669"/>
    <property type="project" value="UniProtKB-KW"/>
</dbReference>
<reference evidence="2 3" key="1">
    <citation type="submission" date="2021-06" db="EMBL/GenBank/DDBJ databases">
        <title>Caerostris extrusa draft genome.</title>
        <authorList>
            <person name="Kono N."/>
            <person name="Arakawa K."/>
        </authorList>
    </citation>
    <scope>NUCLEOTIDE SEQUENCE [LARGE SCALE GENOMIC DNA]</scope>
</reference>
<dbReference type="GO" id="GO:0035091">
    <property type="term" value="F:phosphatidylinositol binding"/>
    <property type="evidence" value="ECO:0007669"/>
    <property type="project" value="InterPro"/>
</dbReference>
<organism evidence="2 3">
    <name type="scientific">Caerostris extrusa</name>
    <name type="common">Bark spider</name>
    <name type="synonym">Caerostris bankana</name>
    <dbReference type="NCBI Taxonomy" id="172846"/>
    <lineage>
        <taxon>Eukaryota</taxon>
        <taxon>Metazoa</taxon>
        <taxon>Ecdysozoa</taxon>
        <taxon>Arthropoda</taxon>
        <taxon>Chelicerata</taxon>
        <taxon>Arachnida</taxon>
        <taxon>Araneae</taxon>
        <taxon>Araneomorphae</taxon>
        <taxon>Entelegynae</taxon>
        <taxon>Araneoidea</taxon>
        <taxon>Araneidae</taxon>
        <taxon>Caerostris</taxon>
    </lineage>
</organism>
<gene>
    <name evidence="2" type="primary">arhgap32_5</name>
    <name evidence="2" type="ORF">CEXT_626851</name>
</gene>
<keyword evidence="1" id="KW-0343">GTPase activation</keyword>
<keyword evidence="3" id="KW-1185">Reference proteome</keyword>
<dbReference type="InterPro" id="IPR036871">
    <property type="entry name" value="PX_dom_sf"/>
</dbReference>